<feature type="compositionally biased region" description="Polar residues" evidence="1">
    <location>
        <begin position="609"/>
        <end position="620"/>
    </location>
</feature>
<gene>
    <name evidence="2" type="ORF">CYLTODRAFT_488747</name>
</gene>
<feature type="compositionally biased region" description="Pro residues" evidence="1">
    <location>
        <begin position="828"/>
        <end position="843"/>
    </location>
</feature>
<dbReference type="OrthoDB" id="2504896at2759"/>
<name>A0A0D7BGL3_9AGAR</name>
<accession>A0A0D7BGL3</accession>
<feature type="region of interest" description="Disordered" evidence="1">
    <location>
        <begin position="1252"/>
        <end position="1309"/>
    </location>
</feature>
<feature type="compositionally biased region" description="Polar residues" evidence="1">
    <location>
        <begin position="647"/>
        <end position="664"/>
    </location>
</feature>
<feature type="compositionally biased region" description="Polar residues" evidence="1">
    <location>
        <begin position="478"/>
        <end position="495"/>
    </location>
</feature>
<feature type="compositionally biased region" description="Basic and acidic residues" evidence="1">
    <location>
        <begin position="280"/>
        <end position="294"/>
    </location>
</feature>
<dbReference type="Proteomes" id="UP000054007">
    <property type="component" value="Unassembled WGS sequence"/>
</dbReference>
<feature type="compositionally biased region" description="Basic and acidic residues" evidence="1">
    <location>
        <begin position="527"/>
        <end position="592"/>
    </location>
</feature>
<feature type="region of interest" description="Disordered" evidence="1">
    <location>
        <begin position="1420"/>
        <end position="1444"/>
    </location>
</feature>
<feature type="compositionally biased region" description="Low complexity" evidence="1">
    <location>
        <begin position="54"/>
        <end position="69"/>
    </location>
</feature>
<proteinExistence type="predicted"/>
<feature type="compositionally biased region" description="Low complexity" evidence="1">
    <location>
        <begin position="94"/>
        <end position="118"/>
    </location>
</feature>
<feature type="region of interest" description="Disordered" evidence="1">
    <location>
        <begin position="1"/>
        <end position="238"/>
    </location>
</feature>
<reference evidence="2 3" key="1">
    <citation type="journal article" date="2015" name="Fungal Genet. Biol.">
        <title>Evolution of novel wood decay mechanisms in Agaricales revealed by the genome sequences of Fistulina hepatica and Cylindrobasidium torrendii.</title>
        <authorList>
            <person name="Floudas D."/>
            <person name="Held B.W."/>
            <person name="Riley R."/>
            <person name="Nagy L.G."/>
            <person name="Koehler G."/>
            <person name="Ransdell A.S."/>
            <person name="Younus H."/>
            <person name="Chow J."/>
            <person name="Chiniquy J."/>
            <person name="Lipzen A."/>
            <person name="Tritt A."/>
            <person name="Sun H."/>
            <person name="Haridas S."/>
            <person name="LaButti K."/>
            <person name="Ohm R.A."/>
            <person name="Kues U."/>
            <person name="Blanchette R.A."/>
            <person name="Grigoriev I.V."/>
            <person name="Minto R.E."/>
            <person name="Hibbett D.S."/>
        </authorList>
    </citation>
    <scope>NUCLEOTIDE SEQUENCE [LARGE SCALE GENOMIC DNA]</scope>
    <source>
        <strain evidence="2 3">FP15055 ss-10</strain>
    </source>
</reference>
<feature type="region of interest" description="Disordered" evidence="1">
    <location>
        <begin position="1041"/>
        <end position="1083"/>
    </location>
</feature>
<feature type="compositionally biased region" description="Pro residues" evidence="1">
    <location>
        <begin position="904"/>
        <end position="914"/>
    </location>
</feature>
<feature type="compositionally biased region" description="Polar residues" evidence="1">
    <location>
        <begin position="1146"/>
        <end position="1159"/>
    </location>
</feature>
<feature type="compositionally biased region" description="Polar residues" evidence="1">
    <location>
        <begin position="454"/>
        <end position="465"/>
    </location>
</feature>
<feature type="compositionally biased region" description="Low complexity" evidence="1">
    <location>
        <begin position="195"/>
        <end position="214"/>
    </location>
</feature>
<feature type="compositionally biased region" description="Polar residues" evidence="1">
    <location>
        <begin position="1293"/>
        <end position="1305"/>
    </location>
</feature>
<protein>
    <submittedName>
        <fullName evidence="2">Uncharacterized protein</fullName>
    </submittedName>
</protein>
<keyword evidence="3" id="KW-1185">Reference proteome</keyword>
<feature type="compositionally biased region" description="Polar residues" evidence="1">
    <location>
        <begin position="76"/>
        <end position="85"/>
    </location>
</feature>
<feature type="region of interest" description="Disordered" evidence="1">
    <location>
        <begin position="1219"/>
        <end position="1239"/>
    </location>
</feature>
<feature type="compositionally biased region" description="Low complexity" evidence="1">
    <location>
        <begin position="1"/>
        <end position="15"/>
    </location>
</feature>
<dbReference type="STRING" id="1314674.A0A0D7BGL3"/>
<organism evidence="2 3">
    <name type="scientific">Cylindrobasidium torrendii FP15055 ss-10</name>
    <dbReference type="NCBI Taxonomy" id="1314674"/>
    <lineage>
        <taxon>Eukaryota</taxon>
        <taxon>Fungi</taxon>
        <taxon>Dikarya</taxon>
        <taxon>Basidiomycota</taxon>
        <taxon>Agaricomycotina</taxon>
        <taxon>Agaricomycetes</taxon>
        <taxon>Agaricomycetidae</taxon>
        <taxon>Agaricales</taxon>
        <taxon>Marasmiineae</taxon>
        <taxon>Physalacriaceae</taxon>
        <taxon>Cylindrobasidium</taxon>
    </lineage>
</organism>
<feature type="compositionally biased region" description="Polar residues" evidence="1">
    <location>
        <begin position="148"/>
        <end position="163"/>
    </location>
</feature>
<feature type="compositionally biased region" description="Polar residues" evidence="1">
    <location>
        <begin position="629"/>
        <end position="638"/>
    </location>
</feature>
<feature type="region of interest" description="Disordered" evidence="1">
    <location>
        <begin position="252"/>
        <end position="495"/>
    </location>
</feature>
<feature type="compositionally biased region" description="Basic and acidic residues" evidence="1">
    <location>
        <begin position="218"/>
        <end position="233"/>
    </location>
</feature>
<feature type="region of interest" description="Disordered" evidence="1">
    <location>
        <begin position="527"/>
        <end position="920"/>
    </location>
</feature>
<evidence type="ECO:0000313" key="3">
    <source>
        <dbReference type="Proteomes" id="UP000054007"/>
    </source>
</evidence>
<evidence type="ECO:0000256" key="1">
    <source>
        <dbReference type="SAM" id="MobiDB-lite"/>
    </source>
</evidence>
<feature type="compositionally biased region" description="Low complexity" evidence="1">
    <location>
        <begin position="1281"/>
        <end position="1292"/>
    </location>
</feature>
<feature type="region of interest" description="Disordered" evidence="1">
    <location>
        <begin position="1145"/>
        <end position="1184"/>
    </location>
</feature>
<feature type="compositionally biased region" description="Basic and acidic residues" evidence="1">
    <location>
        <begin position="168"/>
        <end position="182"/>
    </location>
</feature>
<feature type="region of interest" description="Disordered" evidence="1">
    <location>
        <begin position="933"/>
        <end position="953"/>
    </location>
</feature>
<feature type="compositionally biased region" description="Polar residues" evidence="1">
    <location>
        <begin position="1046"/>
        <end position="1059"/>
    </location>
</feature>
<feature type="compositionally biased region" description="Low complexity" evidence="1">
    <location>
        <begin position="781"/>
        <end position="792"/>
    </location>
</feature>
<dbReference type="EMBL" id="KN880480">
    <property type="protein sequence ID" value="KIY69678.1"/>
    <property type="molecule type" value="Genomic_DNA"/>
</dbReference>
<feature type="compositionally biased region" description="Pro residues" evidence="1">
    <location>
        <begin position="1420"/>
        <end position="1433"/>
    </location>
</feature>
<feature type="compositionally biased region" description="Low complexity" evidence="1">
    <location>
        <begin position="295"/>
        <end position="308"/>
    </location>
</feature>
<evidence type="ECO:0000313" key="2">
    <source>
        <dbReference type="EMBL" id="KIY69678.1"/>
    </source>
</evidence>
<feature type="compositionally biased region" description="Basic and acidic residues" evidence="1">
    <location>
        <begin position="1169"/>
        <end position="1184"/>
    </location>
</feature>
<sequence>MATTDTGTTDSSGLPQVPPVPPAAPALVTTNPVAPQPKKFSSVNINKKFLEKNTTPSTPGSTTSPSSTTAKPASRPQLTPSSTHGSRLIAAKLTATPQPTTTTGPGWSRPSSAAPSAPITNGTSAPPSLKTGGPPSVPHMGKVIHPQPRSSAQQAPNDVSQGSKPAWRKVDGAPRSLSRDQADFPTAAEAQINRASNVPLSPSASPSAAQQVSAEEADTFRGVHLDPNAHHWDEMEEDDNFLDSVVEFEDGRRYEVEAPTTDAASTQSGLREGLPPDPSSSKHDRFADDFDRSWPRSASSAASPVSPSTPIHATAAERVLFNERSNRLEPYNNHRPGQGPPKRNSVEGLPGGANVQVLQKFERDRPRPLANGAPQREFQRRDSGHGPHPGRPFGTPPLGGRPFVPAPPMQPHEPRGRRTSNMGPPPVPPHATSRSSFSRDGPPPFSRDGPQFGRDSSTGRGSQRAPSVRATSRESRTSLRAPSSPAYSTRSNASPSPVLLKAAAVHGIAPPSIPPVPEGVNMDEMRKDVMHSAAERAKQRRLQEEAERDKERERAKLKAAELEARLKKAEPPKEPPREPANESEVKKIEPTLEKVTPVVEPSKVPEASPVTTPLSATFPSTAPRRPSVTIATRPTSFTERPPAPRRGSTTYPVTQSETVNSWRSHATPLAPRPPPAAESARTARPRKPSVTLTPQVIFEQAPTMKDEPVETNLEEVDFHDLSNFVGADPKHDESSPVANAEDSGAVSPSGSHPAVAKIILTPPPPARQSELAVELSSQGTASLPLKSPAATLPSPPAPSDVSSWRRKEIPPSSVPDQTRAVFSTPAPVVAPIPAAPAARPSPPEPRHSAEHAMSPPRATSRPHKEPTASAFEETMSRIKGAMGQARQRENMERQQVFTPSRAPASPPVYTPAPPGNRTNRERWVSPAFRPQTHSEFDIPQEPFTTMPEPPQSPKPAWNTFNIRIPKESVRLDPIPRKQITAATKPGMMRWDILSFDPPLDKMAKKNISVNQVLFDYNTNYKGKLKYNVSLPKRGWDQLALSHHTPDSSPQGSHVVQSVPPSAPALSVTTVEPLSPPRANKAQPKMPVGSAVAFIRDDKLVNAEEASKPAVNFIVGSELDGGLDNGSRNEYVGVPATPVKDVIGATEASSASSEMPSIQPSPWLRPMSNGKKDSPSRGPDPEHLKALWSSTAPTSELPAVNSLEGIADDLSSVPFSIQDVKSEDGETPPPTMASNPPSRMSLHDVTRAFQQVPPSASTTPHRPPISPPTTNAPVARPPPNFSHGHQQQHSGQGNPSMRPQYNSFATAPSPMMSPSPAPMMYSPLPMNNALPRMPGPNAPPPPQHMYPAPPGPQPWGAQPQLMRGPYPGPQMVTYSPSAQPMYLPSPQMGNGAGRGRGGMIAMSPGMVHASPHMYNAQAMMPPRPPQSHPPPTQYVPPQAYMRPGW</sequence>